<evidence type="ECO:0000313" key="4">
    <source>
        <dbReference type="Proteomes" id="UP001181622"/>
    </source>
</evidence>
<dbReference type="Pfam" id="PF00565">
    <property type="entry name" value="SNase"/>
    <property type="match status" value="1"/>
</dbReference>
<dbReference type="InterPro" id="IPR035437">
    <property type="entry name" value="SNase_OB-fold_sf"/>
</dbReference>
<feature type="signal peptide" evidence="1">
    <location>
        <begin position="1"/>
        <end position="20"/>
    </location>
</feature>
<keyword evidence="4" id="KW-1185">Reference proteome</keyword>
<evidence type="ECO:0000259" key="2">
    <source>
        <dbReference type="Pfam" id="PF00565"/>
    </source>
</evidence>
<keyword evidence="1" id="KW-0732">Signal</keyword>
<name>A0ABU1DC39_9HYPH</name>
<dbReference type="Proteomes" id="UP001181622">
    <property type="component" value="Unassembled WGS sequence"/>
</dbReference>
<comment type="caution">
    <text evidence="3">The sequence shown here is derived from an EMBL/GenBank/DDBJ whole genome shotgun (WGS) entry which is preliminary data.</text>
</comment>
<accession>A0ABU1DC39</accession>
<evidence type="ECO:0000256" key="1">
    <source>
        <dbReference type="SAM" id="SignalP"/>
    </source>
</evidence>
<gene>
    <name evidence="3" type="ORF">IHQ68_03415</name>
</gene>
<sequence length="182" mass="19100">MRSTRVALLLTALIAAPAVAQTFTGRATIVDADTIDVEGAPARIRLFGIDAPERGQVCTDAADKRFLCGSRAADELDAILGRNPRVSCHQTGWDRWRRVIAICRLGELDIGAEMVRRGWALDYPLLARAVRGSGGSGAGCASRAMGRGFRGSVGVAGKAAAASNACESDAPVGIIWTTTAHH</sequence>
<dbReference type="EMBL" id="JADBEO010000005">
    <property type="protein sequence ID" value="MDR4305671.1"/>
    <property type="molecule type" value="Genomic_DNA"/>
</dbReference>
<dbReference type="SUPFAM" id="SSF50199">
    <property type="entry name" value="Staphylococcal nuclease"/>
    <property type="match status" value="1"/>
</dbReference>
<feature type="domain" description="TNase-like" evidence="2">
    <location>
        <begin position="43"/>
        <end position="123"/>
    </location>
</feature>
<dbReference type="RefSeq" id="WP_309388864.1">
    <property type="nucleotide sequence ID" value="NZ_JADBEO010000005.1"/>
</dbReference>
<evidence type="ECO:0000313" key="3">
    <source>
        <dbReference type="EMBL" id="MDR4305671.1"/>
    </source>
</evidence>
<proteinExistence type="predicted"/>
<dbReference type="Gene3D" id="2.40.50.90">
    <property type="match status" value="1"/>
</dbReference>
<organism evidence="3 4">
    <name type="scientific">Chelatococcus sambhunathii</name>
    <dbReference type="NCBI Taxonomy" id="363953"/>
    <lineage>
        <taxon>Bacteria</taxon>
        <taxon>Pseudomonadati</taxon>
        <taxon>Pseudomonadota</taxon>
        <taxon>Alphaproteobacteria</taxon>
        <taxon>Hyphomicrobiales</taxon>
        <taxon>Chelatococcaceae</taxon>
        <taxon>Chelatococcus</taxon>
    </lineage>
</organism>
<feature type="chain" id="PRO_5045684979" evidence="1">
    <location>
        <begin position="21"/>
        <end position="182"/>
    </location>
</feature>
<dbReference type="InterPro" id="IPR016071">
    <property type="entry name" value="Staphylococal_nuclease_OB-fold"/>
</dbReference>
<reference evidence="3" key="1">
    <citation type="submission" date="2020-10" db="EMBL/GenBank/DDBJ databases">
        <authorList>
            <person name="Abbas A."/>
            <person name="Razzaq R."/>
            <person name="Waqas M."/>
            <person name="Abbas N."/>
            <person name="Nielsen T.K."/>
            <person name="Hansen L.H."/>
            <person name="Hussain S."/>
            <person name="Shahid M."/>
        </authorList>
    </citation>
    <scope>NUCLEOTIDE SEQUENCE</scope>
    <source>
        <strain evidence="3">S14</strain>
    </source>
</reference>
<protein>
    <submittedName>
        <fullName evidence="3">Thermonuclease family protein</fullName>
    </submittedName>
</protein>